<reference evidence="1" key="1">
    <citation type="submission" date="2022-05" db="EMBL/GenBank/DDBJ databases">
        <title>An RpoN-dependent PEP-CTERM gene is involved in floc formation of an Aquincola tertiaricarbonis strain.</title>
        <authorList>
            <person name="Qiu D."/>
            <person name="Xia M."/>
        </authorList>
    </citation>
    <scope>NUCLEOTIDE SEQUENCE</scope>
    <source>
        <strain evidence="1">RN12</strain>
    </source>
</reference>
<gene>
    <name evidence="1" type="ORF">MW290_08245</name>
</gene>
<dbReference type="EMBL" id="CP097635">
    <property type="protein sequence ID" value="URI05931.1"/>
    <property type="molecule type" value="Genomic_DNA"/>
</dbReference>
<accession>A0ABY4S481</accession>
<dbReference type="RefSeq" id="WP_250194196.1">
    <property type="nucleotide sequence ID" value="NZ_CP097635.1"/>
</dbReference>
<dbReference type="SUPFAM" id="SSF51206">
    <property type="entry name" value="cAMP-binding domain-like"/>
    <property type="match status" value="1"/>
</dbReference>
<organism evidence="1 2">
    <name type="scientific">Aquincola tertiaricarbonis</name>
    <dbReference type="NCBI Taxonomy" id="391953"/>
    <lineage>
        <taxon>Bacteria</taxon>
        <taxon>Pseudomonadati</taxon>
        <taxon>Pseudomonadota</taxon>
        <taxon>Betaproteobacteria</taxon>
        <taxon>Burkholderiales</taxon>
        <taxon>Sphaerotilaceae</taxon>
        <taxon>Aquincola</taxon>
    </lineage>
</organism>
<sequence>MSWMEHRLLQMLPRASAALRRQLVARVQSVTLDKGQLLLPAGTRWQHLWWVEQGALRLYYLDRQGAEANKNFMLEGQCLWPVTPRLRDEPADFFIAALEPTRVHALAMADAQAVLADEPDWVALQLQALQQLLDEKLWREHLFLQCTPAQRYLALRAARPQWCQRLPLRHQAAWLGITDVSLSRLRKRLGLLDEGKPPAGP</sequence>
<dbReference type="InterPro" id="IPR018490">
    <property type="entry name" value="cNMP-bd_dom_sf"/>
</dbReference>
<dbReference type="Gene3D" id="2.60.120.10">
    <property type="entry name" value="Jelly Rolls"/>
    <property type="match status" value="1"/>
</dbReference>
<proteinExistence type="predicted"/>
<dbReference type="InterPro" id="IPR014710">
    <property type="entry name" value="RmlC-like_jellyroll"/>
</dbReference>
<dbReference type="InterPro" id="IPR000595">
    <property type="entry name" value="cNMP-bd_dom"/>
</dbReference>
<evidence type="ECO:0000313" key="1">
    <source>
        <dbReference type="EMBL" id="URI05931.1"/>
    </source>
</evidence>
<keyword evidence="2" id="KW-1185">Reference proteome</keyword>
<name>A0ABY4S481_AQUTE</name>
<dbReference type="CDD" id="cd00038">
    <property type="entry name" value="CAP_ED"/>
    <property type="match status" value="1"/>
</dbReference>
<dbReference type="Proteomes" id="UP001056201">
    <property type="component" value="Chromosome 1"/>
</dbReference>
<protein>
    <submittedName>
        <fullName evidence="1">Cyclic nucleotide-binding domain-containing protein</fullName>
    </submittedName>
</protein>
<evidence type="ECO:0000313" key="2">
    <source>
        <dbReference type="Proteomes" id="UP001056201"/>
    </source>
</evidence>